<gene>
    <name evidence="2" type="ORF">BJ878DRAFT_530668</name>
</gene>
<dbReference type="GO" id="GO:0047661">
    <property type="term" value="F:amino-acid racemase activity"/>
    <property type="evidence" value="ECO:0007669"/>
    <property type="project" value="InterPro"/>
</dbReference>
<dbReference type="Pfam" id="PF01177">
    <property type="entry name" value="Asp_Glu_race"/>
    <property type="match status" value="1"/>
</dbReference>
<dbReference type="PANTHER" id="PTHR28047">
    <property type="entry name" value="PROTEIN DCG1"/>
    <property type="match status" value="1"/>
</dbReference>
<accession>A0A9P7YTT8</accession>
<dbReference type="EMBL" id="MU254872">
    <property type="protein sequence ID" value="KAG9239824.1"/>
    <property type="molecule type" value="Genomic_DNA"/>
</dbReference>
<dbReference type="AlphaFoldDB" id="A0A9P7YTT8"/>
<dbReference type="InterPro" id="IPR052186">
    <property type="entry name" value="Hydantoin_racemase-like"/>
</dbReference>
<protein>
    <submittedName>
        <fullName evidence="2">Asp/Glu/hydantoin racemase</fullName>
    </submittedName>
</protein>
<evidence type="ECO:0000256" key="1">
    <source>
        <dbReference type="ARBA" id="ARBA00038414"/>
    </source>
</evidence>
<evidence type="ECO:0000313" key="3">
    <source>
        <dbReference type="Proteomes" id="UP000887226"/>
    </source>
</evidence>
<name>A0A9P7YTT8_9HELO</name>
<dbReference type="OrthoDB" id="412018at2759"/>
<reference evidence="2" key="1">
    <citation type="journal article" date="2021" name="IMA Fungus">
        <title>Genomic characterization of three marine fungi, including Emericellopsis atlantica sp. nov. with signatures of a generalist lifestyle and marine biomass degradation.</title>
        <authorList>
            <person name="Hagestad O.C."/>
            <person name="Hou L."/>
            <person name="Andersen J.H."/>
            <person name="Hansen E.H."/>
            <person name="Altermark B."/>
            <person name="Li C."/>
            <person name="Kuhnert E."/>
            <person name="Cox R.J."/>
            <person name="Crous P.W."/>
            <person name="Spatafora J.W."/>
            <person name="Lail K."/>
            <person name="Amirebrahimi M."/>
            <person name="Lipzen A."/>
            <person name="Pangilinan J."/>
            <person name="Andreopoulos W."/>
            <person name="Hayes R.D."/>
            <person name="Ng V."/>
            <person name="Grigoriev I.V."/>
            <person name="Jackson S.A."/>
            <person name="Sutton T.D.S."/>
            <person name="Dobson A.D.W."/>
            <person name="Rama T."/>
        </authorList>
    </citation>
    <scope>NUCLEOTIDE SEQUENCE</scope>
    <source>
        <strain evidence="2">TRa3180A</strain>
    </source>
</reference>
<dbReference type="PANTHER" id="PTHR28047:SF6">
    <property type="entry name" value="CN HYDROLASE DOMAIN-CONTAINING PROTEIN"/>
    <property type="match status" value="1"/>
</dbReference>
<keyword evidence="3" id="KW-1185">Reference proteome</keyword>
<organism evidence="2 3">
    <name type="scientific">Calycina marina</name>
    <dbReference type="NCBI Taxonomy" id="1763456"/>
    <lineage>
        <taxon>Eukaryota</taxon>
        <taxon>Fungi</taxon>
        <taxon>Dikarya</taxon>
        <taxon>Ascomycota</taxon>
        <taxon>Pezizomycotina</taxon>
        <taxon>Leotiomycetes</taxon>
        <taxon>Helotiales</taxon>
        <taxon>Pezizellaceae</taxon>
        <taxon>Calycina</taxon>
    </lineage>
</organism>
<proteinExistence type="inferred from homology"/>
<dbReference type="Gene3D" id="3.40.50.12500">
    <property type="match status" value="1"/>
</dbReference>
<evidence type="ECO:0000313" key="2">
    <source>
        <dbReference type="EMBL" id="KAG9239824.1"/>
    </source>
</evidence>
<comment type="caution">
    <text evidence="2">The sequence shown here is derived from an EMBL/GenBank/DDBJ whole genome shotgun (WGS) entry which is preliminary data.</text>
</comment>
<comment type="similarity">
    <text evidence="1">Belongs to the HyuE racemase family.</text>
</comment>
<dbReference type="Proteomes" id="UP000887226">
    <property type="component" value="Unassembled WGS sequence"/>
</dbReference>
<dbReference type="InterPro" id="IPR015942">
    <property type="entry name" value="Asp/Glu/hydantoin_racemase"/>
</dbReference>
<dbReference type="InterPro" id="IPR053714">
    <property type="entry name" value="Iso_Racemase_Enz_sf"/>
</dbReference>
<sequence>MPLLKVMRSSTRSINALLINPNGTSSMTEACLRSLEQTLPPYCTVIGFTTPYPTPSAIEGHLDGVLSAAAAYQAVIPVASEYDGFLVACFSADPLVNSLRKELSGPVIGIMEASLYAVQMLGGRLGVIATGQRSKIMHEDAI</sequence>